<gene>
    <name evidence="2" type="ORF">JOF44_003537</name>
</gene>
<sequence>MSRRGTRAAHRLSKVTDAYAARTPSPPTSEQDADLLTVICTMPIVLIRT</sequence>
<evidence type="ECO:0000313" key="3">
    <source>
        <dbReference type="Proteomes" id="UP000698222"/>
    </source>
</evidence>
<proteinExistence type="predicted"/>
<evidence type="ECO:0000313" key="2">
    <source>
        <dbReference type="EMBL" id="MBP2410634.1"/>
    </source>
</evidence>
<dbReference type="EMBL" id="JAGIOC010000001">
    <property type="protein sequence ID" value="MBP2410634.1"/>
    <property type="molecule type" value="Genomic_DNA"/>
</dbReference>
<organism evidence="2 3">
    <name type="scientific">Brachybacterium fresconis</name>
    <dbReference type="NCBI Taxonomy" id="173363"/>
    <lineage>
        <taxon>Bacteria</taxon>
        <taxon>Bacillati</taxon>
        <taxon>Actinomycetota</taxon>
        <taxon>Actinomycetes</taxon>
        <taxon>Micrococcales</taxon>
        <taxon>Dermabacteraceae</taxon>
        <taxon>Brachybacterium</taxon>
    </lineage>
</organism>
<reference evidence="2 3" key="1">
    <citation type="submission" date="2021-03" db="EMBL/GenBank/DDBJ databases">
        <title>Sequencing the genomes of 1000 actinobacteria strains.</title>
        <authorList>
            <person name="Klenk H.-P."/>
        </authorList>
    </citation>
    <scope>NUCLEOTIDE SEQUENCE [LARGE SCALE GENOMIC DNA]</scope>
    <source>
        <strain evidence="2 3">DSM 14564</strain>
    </source>
</reference>
<evidence type="ECO:0000256" key="1">
    <source>
        <dbReference type="SAM" id="MobiDB-lite"/>
    </source>
</evidence>
<dbReference type="Proteomes" id="UP000698222">
    <property type="component" value="Unassembled WGS sequence"/>
</dbReference>
<protein>
    <submittedName>
        <fullName evidence="2">Uncharacterized protein</fullName>
    </submittedName>
</protein>
<comment type="caution">
    <text evidence="2">The sequence shown here is derived from an EMBL/GenBank/DDBJ whole genome shotgun (WGS) entry which is preliminary data.</text>
</comment>
<accession>A0ABS4YPA7</accession>
<feature type="compositionally biased region" description="Basic residues" evidence="1">
    <location>
        <begin position="1"/>
        <end position="13"/>
    </location>
</feature>
<feature type="region of interest" description="Disordered" evidence="1">
    <location>
        <begin position="1"/>
        <end position="31"/>
    </location>
</feature>
<name>A0ABS4YPA7_9MICO</name>
<keyword evidence="3" id="KW-1185">Reference proteome</keyword>